<evidence type="ECO:0000313" key="2">
    <source>
        <dbReference type="EMBL" id="PIO73309.1"/>
    </source>
</evidence>
<protein>
    <submittedName>
        <fullName evidence="2">Uncharacterized protein</fullName>
    </submittedName>
</protein>
<dbReference type="Proteomes" id="UP000230423">
    <property type="component" value="Unassembled WGS sequence"/>
</dbReference>
<sequence>MRMFNFPIFQTDLKSLATEENILADPIIQQKLLHSNEKLAYGQVPYEKEGQIRHIKTAAPITKGVSPTVGSREVDYDSAAARKKEAAETRIPRSAERTQVSFAVASKEKREKRASHNVLPDRKANELPTRDMWLPMAKTQREDVNANEWQNGPPRQFTATKRLSDEQMRASKEGGFCYLS</sequence>
<feature type="region of interest" description="Disordered" evidence="1">
    <location>
        <begin position="140"/>
        <end position="180"/>
    </location>
</feature>
<feature type="compositionally biased region" description="Basic and acidic residues" evidence="1">
    <location>
        <begin position="162"/>
        <end position="172"/>
    </location>
</feature>
<feature type="region of interest" description="Disordered" evidence="1">
    <location>
        <begin position="106"/>
        <end position="127"/>
    </location>
</feature>
<evidence type="ECO:0000256" key="1">
    <source>
        <dbReference type="SAM" id="MobiDB-lite"/>
    </source>
</evidence>
<keyword evidence="3" id="KW-1185">Reference proteome</keyword>
<name>A0A2G9USU2_TELCI</name>
<dbReference type="EMBL" id="KZ345481">
    <property type="protein sequence ID" value="PIO73309.1"/>
    <property type="molecule type" value="Genomic_DNA"/>
</dbReference>
<dbReference type="AlphaFoldDB" id="A0A2G9USU2"/>
<reference evidence="2 3" key="1">
    <citation type="submission" date="2015-09" db="EMBL/GenBank/DDBJ databases">
        <title>Draft genome of the parasitic nematode Teladorsagia circumcincta isolate WARC Sus (inbred).</title>
        <authorList>
            <person name="Mitreva M."/>
        </authorList>
    </citation>
    <scope>NUCLEOTIDE SEQUENCE [LARGE SCALE GENOMIC DNA]</scope>
    <source>
        <strain evidence="2 3">S</strain>
    </source>
</reference>
<proteinExistence type="predicted"/>
<accession>A0A2G9USU2</accession>
<evidence type="ECO:0000313" key="3">
    <source>
        <dbReference type="Proteomes" id="UP000230423"/>
    </source>
</evidence>
<organism evidence="2 3">
    <name type="scientific">Teladorsagia circumcincta</name>
    <name type="common">Brown stomach worm</name>
    <name type="synonym">Ostertagia circumcincta</name>
    <dbReference type="NCBI Taxonomy" id="45464"/>
    <lineage>
        <taxon>Eukaryota</taxon>
        <taxon>Metazoa</taxon>
        <taxon>Ecdysozoa</taxon>
        <taxon>Nematoda</taxon>
        <taxon>Chromadorea</taxon>
        <taxon>Rhabditida</taxon>
        <taxon>Rhabditina</taxon>
        <taxon>Rhabditomorpha</taxon>
        <taxon>Strongyloidea</taxon>
        <taxon>Trichostrongylidae</taxon>
        <taxon>Teladorsagia</taxon>
    </lineage>
</organism>
<gene>
    <name evidence="2" type="ORF">TELCIR_04731</name>
</gene>